<evidence type="ECO:0000313" key="1">
    <source>
        <dbReference type="EMBL" id="MFI2231444.1"/>
    </source>
</evidence>
<sequence>MTRPNFDLVALPHAPGPQLRAALQGAGVDWRVVTNETIAREGTPLERAAALRRTTEDLKWAREAAGSAVSADSRNAYLGLERILRADHGRLLAAHGA</sequence>
<gene>
    <name evidence="1" type="ORF">ACH49Z_16495</name>
</gene>
<dbReference type="EMBL" id="JBIRYL010000003">
    <property type="protein sequence ID" value="MFI2231444.1"/>
    <property type="molecule type" value="Genomic_DNA"/>
</dbReference>
<protein>
    <submittedName>
        <fullName evidence="1">Uncharacterized protein</fullName>
    </submittedName>
</protein>
<evidence type="ECO:0000313" key="2">
    <source>
        <dbReference type="Proteomes" id="UP001611494"/>
    </source>
</evidence>
<organism evidence="1 2">
    <name type="scientific">Nocardia testacea</name>
    <dbReference type="NCBI Taxonomy" id="248551"/>
    <lineage>
        <taxon>Bacteria</taxon>
        <taxon>Bacillati</taxon>
        <taxon>Actinomycetota</taxon>
        <taxon>Actinomycetes</taxon>
        <taxon>Mycobacteriales</taxon>
        <taxon>Nocardiaceae</taxon>
        <taxon>Nocardia</taxon>
    </lineage>
</organism>
<accession>A0ABW7VXZ1</accession>
<dbReference type="Proteomes" id="UP001611494">
    <property type="component" value="Unassembled WGS sequence"/>
</dbReference>
<keyword evidence="2" id="KW-1185">Reference proteome</keyword>
<name>A0ABW7VXZ1_9NOCA</name>
<proteinExistence type="predicted"/>
<dbReference type="RefSeq" id="WP_397062620.1">
    <property type="nucleotide sequence ID" value="NZ_JBIRYL010000003.1"/>
</dbReference>
<reference evidence="1 2" key="1">
    <citation type="submission" date="2024-10" db="EMBL/GenBank/DDBJ databases">
        <title>The Natural Products Discovery Center: Release of the First 8490 Sequenced Strains for Exploring Actinobacteria Biosynthetic Diversity.</title>
        <authorList>
            <person name="Kalkreuter E."/>
            <person name="Kautsar S.A."/>
            <person name="Yang D."/>
            <person name="Bader C.D."/>
            <person name="Teijaro C.N."/>
            <person name="Fluegel L."/>
            <person name="Davis C.M."/>
            <person name="Simpson J.R."/>
            <person name="Lauterbach L."/>
            <person name="Steele A.D."/>
            <person name="Gui C."/>
            <person name="Meng S."/>
            <person name="Li G."/>
            <person name="Viehrig K."/>
            <person name="Ye F."/>
            <person name="Su P."/>
            <person name="Kiefer A.F."/>
            <person name="Nichols A."/>
            <person name="Cepeda A.J."/>
            <person name="Yan W."/>
            <person name="Fan B."/>
            <person name="Jiang Y."/>
            <person name="Adhikari A."/>
            <person name="Zheng C.-J."/>
            <person name="Schuster L."/>
            <person name="Cowan T.M."/>
            <person name="Smanski M.J."/>
            <person name="Chevrette M.G."/>
            <person name="De Carvalho L.P.S."/>
            <person name="Shen B."/>
        </authorList>
    </citation>
    <scope>NUCLEOTIDE SEQUENCE [LARGE SCALE GENOMIC DNA]</scope>
    <source>
        <strain evidence="1 2">NPDC019377</strain>
    </source>
</reference>
<comment type="caution">
    <text evidence="1">The sequence shown here is derived from an EMBL/GenBank/DDBJ whole genome shotgun (WGS) entry which is preliminary data.</text>
</comment>